<gene>
    <name evidence="2" type="ORF">Clopa_0963</name>
</gene>
<keyword evidence="1" id="KW-0812">Transmembrane</keyword>
<dbReference type="HOGENOM" id="CLU_151179_0_0_9"/>
<accession>R4K089</accession>
<feature type="transmembrane region" description="Helical" evidence="1">
    <location>
        <begin position="7"/>
        <end position="28"/>
    </location>
</feature>
<dbReference type="KEGG" id="cpas:Clopa_0963"/>
<dbReference type="EMBL" id="CP003261">
    <property type="protein sequence ID" value="AGK95978.1"/>
    <property type="molecule type" value="Genomic_DNA"/>
</dbReference>
<keyword evidence="1" id="KW-0472">Membrane</keyword>
<evidence type="ECO:0000313" key="3">
    <source>
        <dbReference type="Proteomes" id="UP000013523"/>
    </source>
</evidence>
<keyword evidence="1" id="KW-1133">Transmembrane helix</keyword>
<feature type="transmembrane region" description="Helical" evidence="1">
    <location>
        <begin position="34"/>
        <end position="60"/>
    </location>
</feature>
<reference evidence="2 3" key="1">
    <citation type="submission" date="2012-01" db="EMBL/GenBank/DDBJ databases">
        <title>Complete sequence of chromosome of Clostridium pasteurianum BC1.</title>
        <authorList>
            <consortium name="US DOE Joint Genome Institute"/>
            <person name="Lucas S."/>
            <person name="Han J."/>
            <person name="Lapidus A."/>
            <person name="Cheng J.-F."/>
            <person name="Goodwin L."/>
            <person name="Pitluck S."/>
            <person name="Peters L."/>
            <person name="Mikhailova N."/>
            <person name="Teshima H."/>
            <person name="Detter J.C."/>
            <person name="Han C."/>
            <person name="Tapia R."/>
            <person name="Land M."/>
            <person name="Hauser L."/>
            <person name="Kyrpides N."/>
            <person name="Ivanova N."/>
            <person name="Pagani I."/>
            <person name="Dunn J."/>
            <person name="Taghavi S."/>
            <person name="Francis A."/>
            <person name="van der Lelie D."/>
            <person name="Woyke T."/>
        </authorList>
    </citation>
    <scope>NUCLEOTIDE SEQUENCE [LARGE SCALE GENOMIC DNA]</scope>
    <source>
        <strain evidence="2 3">BC1</strain>
    </source>
</reference>
<dbReference type="RefSeq" id="WP_015614302.1">
    <property type="nucleotide sequence ID" value="NC_021182.1"/>
</dbReference>
<dbReference type="PATRIC" id="fig|86416.3.peg.954"/>
<feature type="transmembrane region" description="Helical" evidence="1">
    <location>
        <begin position="92"/>
        <end position="110"/>
    </location>
</feature>
<feature type="transmembrane region" description="Helical" evidence="1">
    <location>
        <begin position="116"/>
        <end position="138"/>
    </location>
</feature>
<keyword evidence="3" id="KW-1185">Reference proteome</keyword>
<dbReference type="eggNOG" id="ENOG503357B">
    <property type="taxonomic scope" value="Bacteria"/>
</dbReference>
<sequence>MIKKNNMWIYAVLTIIGAISIYIGGFVISEKLKGVSGLCIGLGAAIFSIGIGNFIGAFIISKVETEEIIRKKNIEVNDERNIRIREKVGAKINRILIYVLSIIVLVLGFMGVNVVIIIMISSVFLLELILAIVLTNYYSKQM</sequence>
<dbReference type="STRING" id="86416.Clopa_0963"/>
<protein>
    <submittedName>
        <fullName evidence="2">Uncharacterized protein</fullName>
    </submittedName>
</protein>
<evidence type="ECO:0000313" key="2">
    <source>
        <dbReference type="EMBL" id="AGK95978.1"/>
    </source>
</evidence>
<dbReference type="Proteomes" id="UP000013523">
    <property type="component" value="Chromosome"/>
</dbReference>
<organism evidence="2 3">
    <name type="scientific">Clostridium pasteurianum BC1</name>
    <dbReference type="NCBI Taxonomy" id="86416"/>
    <lineage>
        <taxon>Bacteria</taxon>
        <taxon>Bacillati</taxon>
        <taxon>Bacillota</taxon>
        <taxon>Clostridia</taxon>
        <taxon>Eubacteriales</taxon>
        <taxon>Clostridiaceae</taxon>
        <taxon>Clostridium</taxon>
    </lineage>
</organism>
<proteinExistence type="predicted"/>
<evidence type="ECO:0000256" key="1">
    <source>
        <dbReference type="SAM" id="Phobius"/>
    </source>
</evidence>
<dbReference type="AlphaFoldDB" id="R4K089"/>
<name>R4K089_CLOPA</name>